<keyword evidence="2" id="KW-0328">Glycosyltransferase</keyword>
<keyword evidence="2" id="KW-0808">Transferase</keyword>
<dbReference type="InterPro" id="IPR001296">
    <property type="entry name" value="Glyco_trans_1"/>
</dbReference>
<feature type="domain" description="Glycosyl transferase family 1" evidence="1">
    <location>
        <begin position="191"/>
        <end position="343"/>
    </location>
</feature>
<protein>
    <submittedName>
        <fullName evidence="2">GalNAc-alpha-(1-4)-GalNAc-alpha-(1-3)-diNAcBac-PP-undecaprenol alpha-1,4-N-acetyl-D-galactosaminyltransferase</fullName>
        <ecNumber evidence="2">2.4.1.292</ecNumber>
    </submittedName>
</protein>
<dbReference type="RefSeq" id="WP_021536897.1">
    <property type="nucleotide sequence ID" value="NZ_QONN01000071.1"/>
</dbReference>
<dbReference type="Pfam" id="PF00534">
    <property type="entry name" value="Glycos_transf_1"/>
    <property type="match status" value="1"/>
</dbReference>
<dbReference type="PANTHER" id="PTHR12526:SF630">
    <property type="entry name" value="GLYCOSYLTRANSFERASE"/>
    <property type="match status" value="1"/>
</dbReference>
<proteinExistence type="predicted"/>
<dbReference type="AlphaFoldDB" id="A0A370VB45"/>
<dbReference type="GO" id="GO:0016757">
    <property type="term" value="F:glycosyltransferase activity"/>
    <property type="evidence" value="ECO:0007669"/>
    <property type="project" value="UniProtKB-KW"/>
</dbReference>
<dbReference type="GO" id="GO:1901135">
    <property type="term" value="P:carbohydrate derivative metabolic process"/>
    <property type="evidence" value="ECO:0007669"/>
    <property type="project" value="UniProtKB-ARBA"/>
</dbReference>
<dbReference type="SUPFAM" id="SSF53756">
    <property type="entry name" value="UDP-Glycosyltransferase/glycogen phosphorylase"/>
    <property type="match status" value="1"/>
</dbReference>
<accession>A0A370VB45</accession>
<gene>
    <name evidence="2" type="primary">pglH</name>
    <name evidence="2" type="ORF">C4A13_01914</name>
</gene>
<dbReference type="EMBL" id="QONO01000033">
    <property type="protein sequence ID" value="RDR28561.1"/>
    <property type="molecule type" value="Genomic_DNA"/>
</dbReference>
<reference evidence="2 3" key="1">
    <citation type="submission" date="2018-06" db="EMBL/GenBank/DDBJ databases">
        <title>Recombination Drives Gene Content and Phenotype Evolution in Wild Type E. coli Strains.</title>
        <authorList>
            <person name="Field C.M."/>
            <person name="Silander O.K."/>
            <person name="Van Nimwegen E."/>
        </authorList>
    </citation>
    <scope>NUCLEOTIDE SEQUENCE [LARGE SCALE GENOMIC DNA]</scope>
    <source>
        <strain evidence="2 3">SC344</strain>
    </source>
</reference>
<dbReference type="EC" id="2.4.1.292" evidence="2"/>
<evidence type="ECO:0000259" key="1">
    <source>
        <dbReference type="Pfam" id="PF00534"/>
    </source>
</evidence>
<dbReference type="Proteomes" id="UP000254454">
    <property type="component" value="Unassembled WGS sequence"/>
</dbReference>
<name>A0A370VB45_9ESCH</name>
<dbReference type="Gene3D" id="3.40.50.2000">
    <property type="entry name" value="Glycogen Phosphorylase B"/>
    <property type="match status" value="2"/>
</dbReference>
<dbReference type="CDD" id="cd03820">
    <property type="entry name" value="GT4_AmsD-like"/>
    <property type="match status" value="1"/>
</dbReference>
<evidence type="ECO:0000313" key="3">
    <source>
        <dbReference type="Proteomes" id="UP000254454"/>
    </source>
</evidence>
<dbReference type="PANTHER" id="PTHR12526">
    <property type="entry name" value="GLYCOSYLTRANSFERASE"/>
    <property type="match status" value="1"/>
</dbReference>
<organism evidence="2 3">
    <name type="scientific">Escherichia marmotae</name>
    <dbReference type="NCBI Taxonomy" id="1499973"/>
    <lineage>
        <taxon>Bacteria</taxon>
        <taxon>Pseudomonadati</taxon>
        <taxon>Pseudomonadota</taxon>
        <taxon>Gammaproteobacteria</taxon>
        <taxon>Enterobacterales</taxon>
        <taxon>Enterobacteriaceae</taxon>
        <taxon>Escherichia</taxon>
    </lineage>
</organism>
<comment type="caution">
    <text evidence="2">The sequence shown here is derived from an EMBL/GenBank/DDBJ whole genome shotgun (WGS) entry which is preliminary data.</text>
</comment>
<sequence>MKIYIFLGDLSSKGGIERVSVALANGLAKFYDVTIISLYRATRNLSFVPDEKVNVIYLYDEFEKSMYNRNLGAIIGLKFDFLYIIKKLKQLKRLNLELNKNDVLISSDIKMSLLLFFYAKKSKIIAIEHFEHDVGNLVLRKIRSALYPKLSAVVSQTGEDQIKYLQWLPRKKHKIIPNIISFEATDIPQNKIEQKNVLAVGRLTHQKGFDLLLQAWADANTHDWRLKIIGDGEELNHLNSLITELNISNAEIIPFQKDIQRHYSSAGIFVLSSRFEGLGMVLLEALSSGLACISFDCPAGPKSIISSDNGVLVPTGDTIKLSQAISFLINNEEERKRLQNKAAASVEKFKESNVIAKWRELLNEIS</sequence>
<evidence type="ECO:0000313" key="2">
    <source>
        <dbReference type="EMBL" id="RDR28561.1"/>
    </source>
</evidence>